<evidence type="ECO:0000313" key="2">
    <source>
        <dbReference type="EMBL" id="GMA41467.1"/>
    </source>
</evidence>
<feature type="compositionally biased region" description="Acidic residues" evidence="1">
    <location>
        <begin position="25"/>
        <end position="41"/>
    </location>
</feature>
<gene>
    <name evidence="2" type="ORF">GCM10025883_35120</name>
</gene>
<name>A0ABQ6IXJ9_9MICO</name>
<sequence>MRGGSRPSPRGDDGGGHVDGRDGEQGEGDDEEEGRELDEVPAEVGRGGVDGIDEGDEEVADAVPGGGVRAEAPQMPDRGGPHLGGHVPVEVAGRGTAEDRHGDPEEDGRGGRDEPGPWCTAGQRHAE</sequence>
<comment type="caution">
    <text evidence="2">The sequence shown here is derived from an EMBL/GenBank/DDBJ whole genome shotgun (WGS) entry which is preliminary data.</text>
</comment>
<feature type="compositionally biased region" description="Basic and acidic residues" evidence="1">
    <location>
        <begin position="9"/>
        <end position="24"/>
    </location>
</feature>
<reference evidence="3" key="1">
    <citation type="journal article" date="2019" name="Int. J. Syst. Evol. Microbiol.">
        <title>The Global Catalogue of Microorganisms (GCM) 10K type strain sequencing project: providing services to taxonomists for standard genome sequencing and annotation.</title>
        <authorList>
            <consortium name="The Broad Institute Genomics Platform"/>
            <consortium name="The Broad Institute Genome Sequencing Center for Infectious Disease"/>
            <person name="Wu L."/>
            <person name="Ma J."/>
        </authorList>
    </citation>
    <scope>NUCLEOTIDE SEQUENCE [LARGE SCALE GENOMIC DNA]</scope>
    <source>
        <strain evidence="3">NBRC 113072</strain>
    </source>
</reference>
<dbReference type="EMBL" id="BSUO01000001">
    <property type="protein sequence ID" value="GMA41467.1"/>
    <property type="molecule type" value="Genomic_DNA"/>
</dbReference>
<proteinExistence type="predicted"/>
<dbReference type="Proteomes" id="UP001157126">
    <property type="component" value="Unassembled WGS sequence"/>
</dbReference>
<organism evidence="2 3">
    <name type="scientific">Mobilicoccus caccae</name>
    <dbReference type="NCBI Taxonomy" id="1859295"/>
    <lineage>
        <taxon>Bacteria</taxon>
        <taxon>Bacillati</taxon>
        <taxon>Actinomycetota</taxon>
        <taxon>Actinomycetes</taxon>
        <taxon>Micrococcales</taxon>
        <taxon>Dermatophilaceae</taxon>
        <taxon>Mobilicoccus</taxon>
    </lineage>
</organism>
<evidence type="ECO:0000313" key="3">
    <source>
        <dbReference type="Proteomes" id="UP001157126"/>
    </source>
</evidence>
<feature type="compositionally biased region" description="Basic and acidic residues" evidence="1">
    <location>
        <begin position="96"/>
        <end position="115"/>
    </location>
</feature>
<feature type="compositionally biased region" description="Acidic residues" evidence="1">
    <location>
        <begin position="51"/>
        <end position="60"/>
    </location>
</feature>
<accession>A0ABQ6IXJ9</accession>
<protein>
    <submittedName>
        <fullName evidence="2">Uncharacterized protein</fullName>
    </submittedName>
</protein>
<feature type="region of interest" description="Disordered" evidence="1">
    <location>
        <begin position="1"/>
        <end position="127"/>
    </location>
</feature>
<evidence type="ECO:0000256" key="1">
    <source>
        <dbReference type="SAM" id="MobiDB-lite"/>
    </source>
</evidence>
<keyword evidence="3" id="KW-1185">Reference proteome</keyword>